<comment type="caution">
    <text evidence="1">The sequence shown here is derived from an EMBL/GenBank/DDBJ whole genome shotgun (WGS) entry which is preliminary data.</text>
</comment>
<proteinExistence type="predicted"/>
<protein>
    <submittedName>
        <fullName evidence="1">Uncharacterized protein</fullName>
    </submittedName>
</protein>
<accession>A0A4Z2HZI8</accession>
<evidence type="ECO:0000313" key="1">
    <source>
        <dbReference type="EMBL" id="TNN70755.1"/>
    </source>
</evidence>
<organism evidence="1 2">
    <name type="scientific">Liparis tanakae</name>
    <name type="common">Tanaka's snailfish</name>
    <dbReference type="NCBI Taxonomy" id="230148"/>
    <lineage>
        <taxon>Eukaryota</taxon>
        <taxon>Metazoa</taxon>
        <taxon>Chordata</taxon>
        <taxon>Craniata</taxon>
        <taxon>Vertebrata</taxon>
        <taxon>Euteleostomi</taxon>
        <taxon>Actinopterygii</taxon>
        <taxon>Neopterygii</taxon>
        <taxon>Teleostei</taxon>
        <taxon>Neoteleostei</taxon>
        <taxon>Acanthomorphata</taxon>
        <taxon>Eupercaria</taxon>
        <taxon>Perciformes</taxon>
        <taxon>Cottioidei</taxon>
        <taxon>Cottales</taxon>
        <taxon>Liparidae</taxon>
        <taxon>Liparis</taxon>
    </lineage>
</organism>
<sequence>MVRTMLRKRSFGNPFDWGRKEGQALRKGRAGNVSYCYIHCNQRSISFVLAASHCVNTRRLVSVPRLGFSMSHSFLRSAMQDGRRACGVRRAAALSLTLCVSGVLLRKQESADGMRSLDLPHVGEDEALS</sequence>
<dbReference type="AlphaFoldDB" id="A0A4Z2HZI8"/>
<name>A0A4Z2HZI8_9TELE</name>
<keyword evidence="2" id="KW-1185">Reference proteome</keyword>
<reference evidence="1 2" key="1">
    <citation type="submission" date="2019-03" db="EMBL/GenBank/DDBJ databases">
        <title>First draft genome of Liparis tanakae, snailfish: a comprehensive survey of snailfish specific genes.</title>
        <authorList>
            <person name="Kim W."/>
            <person name="Song I."/>
            <person name="Jeong J.-H."/>
            <person name="Kim D."/>
            <person name="Kim S."/>
            <person name="Ryu S."/>
            <person name="Song J.Y."/>
            <person name="Lee S.K."/>
        </authorList>
    </citation>
    <scope>NUCLEOTIDE SEQUENCE [LARGE SCALE GENOMIC DNA]</scope>
    <source>
        <tissue evidence="1">Muscle</tissue>
    </source>
</reference>
<dbReference type="EMBL" id="SRLO01000159">
    <property type="protein sequence ID" value="TNN70755.1"/>
    <property type="molecule type" value="Genomic_DNA"/>
</dbReference>
<dbReference type="Proteomes" id="UP000314294">
    <property type="component" value="Unassembled WGS sequence"/>
</dbReference>
<evidence type="ECO:0000313" key="2">
    <source>
        <dbReference type="Proteomes" id="UP000314294"/>
    </source>
</evidence>
<gene>
    <name evidence="1" type="ORF">EYF80_019038</name>
</gene>